<reference evidence="1 3" key="1">
    <citation type="journal article" date="2017" name="Nature">
        <title>The sunflower genome provides insights into oil metabolism, flowering and Asterid evolution.</title>
        <authorList>
            <person name="Badouin H."/>
            <person name="Gouzy J."/>
            <person name="Grassa C.J."/>
            <person name="Murat F."/>
            <person name="Staton S.E."/>
            <person name="Cottret L."/>
            <person name="Lelandais-Briere C."/>
            <person name="Owens G.L."/>
            <person name="Carrere S."/>
            <person name="Mayjonade B."/>
            <person name="Legrand L."/>
            <person name="Gill N."/>
            <person name="Kane N.C."/>
            <person name="Bowers J.E."/>
            <person name="Hubner S."/>
            <person name="Bellec A."/>
            <person name="Berard A."/>
            <person name="Berges H."/>
            <person name="Blanchet N."/>
            <person name="Boniface M.C."/>
            <person name="Brunel D."/>
            <person name="Catrice O."/>
            <person name="Chaidir N."/>
            <person name="Claudel C."/>
            <person name="Donnadieu C."/>
            <person name="Faraut T."/>
            <person name="Fievet G."/>
            <person name="Helmstetter N."/>
            <person name="King M."/>
            <person name="Knapp S.J."/>
            <person name="Lai Z."/>
            <person name="Le Paslier M.C."/>
            <person name="Lippi Y."/>
            <person name="Lorenzon L."/>
            <person name="Mandel J.R."/>
            <person name="Marage G."/>
            <person name="Marchand G."/>
            <person name="Marquand E."/>
            <person name="Bret-Mestries E."/>
            <person name="Morien E."/>
            <person name="Nambeesan S."/>
            <person name="Nguyen T."/>
            <person name="Pegot-Espagnet P."/>
            <person name="Pouilly N."/>
            <person name="Raftis F."/>
            <person name="Sallet E."/>
            <person name="Schiex T."/>
            <person name="Thomas J."/>
            <person name="Vandecasteele C."/>
            <person name="Vares D."/>
            <person name="Vear F."/>
            <person name="Vautrin S."/>
            <person name="Crespi M."/>
            <person name="Mangin B."/>
            <person name="Burke J.M."/>
            <person name="Salse J."/>
            <person name="Munos S."/>
            <person name="Vincourt P."/>
            <person name="Rieseberg L.H."/>
            <person name="Langlade N.B."/>
        </authorList>
    </citation>
    <scope>NUCLEOTIDE SEQUENCE [LARGE SCALE GENOMIC DNA]</scope>
    <source>
        <strain evidence="3">cv. SF193</strain>
        <tissue evidence="1">Leaves</tissue>
    </source>
</reference>
<dbReference type="AlphaFoldDB" id="A0A251TM93"/>
<protein>
    <submittedName>
        <fullName evidence="2">Uncharacterized protein</fullName>
    </submittedName>
</protein>
<evidence type="ECO:0000313" key="3">
    <source>
        <dbReference type="Proteomes" id="UP000215914"/>
    </source>
</evidence>
<accession>A0A251TM93</accession>
<evidence type="ECO:0000313" key="1">
    <source>
        <dbReference type="EMBL" id="KAF5787495.1"/>
    </source>
</evidence>
<dbReference type="InParanoid" id="A0A251TM93"/>
<reference evidence="1" key="3">
    <citation type="submission" date="2020-06" db="EMBL/GenBank/DDBJ databases">
        <title>Helianthus annuus Genome sequencing and assembly Release 2.</title>
        <authorList>
            <person name="Gouzy J."/>
            <person name="Langlade N."/>
            <person name="Munos S."/>
        </authorList>
    </citation>
    <scope>NUCLEOTIDE SEQUENCE</scope>
    <source>
        <tissue evidence="1">Leaves</tissue>
    </source>
</reference>
<organism evidence="2 3">
    <name type="scientific">Helianthus annuus</name>
    <name type="common">Common sunflower</name>
    <dbReference type="NCBI Taxonomy" id="4232"/>
    <lineage>
        <taxon>Eukaryota</taxon>
        <taxon>Viridiplantae</taxon>
        <taxon>Streptophyta</taxon>
        <taxon>Embryophyta</taxon>
        <taxon>Tracheophyta</taxon>
        <taxon>Spermatophyta</taxon>
        <taxon>Magnoliopsida</taxon>
        <taxon>eudicotyledons</taxon>
        <taxon>Gunneridae</taxon>
        <taxon>Pentapetalae</taxon>
        <taxon>asterids</taxon>
        <taxon>campanulids</taxon>
        <taxon>Asterales</taxon>
        <taxon>Asteraceae</taxon>
        <taxon>Asteroideae</taxon>
        <taxon>Heliantheae alliance</taxon>
        <taxon>Heliantheae</taxon>
        <taxon>Helianthus</taxon>
    </lineage>
</organism>
<dbReference type="Gramene" id="mRNA:HanXRQr2_Chr10g0453481">
    <property type="protein sequence ID" value="mRNA:HanXRQr2_Chr10g0453481"/>
    <property type="gene ID" value="HanXRQr2_Chr10g0453481"/>
</dbReference>
<name>A0A251TM93_HELAN</name>
<dbReference type="EMBL" id="MNCJ02000325">
    <property type="protein sequence ID" value="KAF5787495.1"/>
    <property type="molecule type" value="Genomic_DNA"/>
</dbReference>
<evidence type="ECO:0000313" key="2">
    <source>
        <dbReference type="EMBL" id="OTG12247.1"/>
    </source>
</evidence>
<proteinExistence type="predicted"/>
<keyword evidence="3" id="KW-1185">Reference proteome</keyword>
<reference evidence="2" key="2">
    <citation type="submission" date="2017-02" db="EMBL/GenBank/DDBJ databases">
        <title>Sunflower complete genome.</title>
        <authorList>
            <person name="Langlade N."/>
            <person name="Munos S."/>
        </authorList>
    </citation>
    <scope>NUCLEOTIDE SEQUENCE [LARGE SCALE GENOMIC DNA]</scope>
    <source>
        <tissue evidence="2">Leaves</tissue>
    </source>
</reference>
<gene>
    <name evidence="2" type="ORF">HannXRQ_Chr10g0307561</name>
    <name evidence="1" type="ORF">HanXRQr2_Chr10g0453481</name>
</gene>
<dbReference type="Proteomes" id="UP000215914">
    <property type="component" value="Chromosome 10"/>
</dbReference>
<sequence>MNRSTHRSLHCQRTRSSIMFMITKVSRLADFFWAIYIPNVGSTNGFQVSTVGEEMLYNPHLRKDEGR</sequence>
<dbReference type="EMBL" id="CM007899">
    <property type="protein sequence ID" value="OTG12247.1"/>
    <property type="molecule type" value="Genomic_DNA"/>
</dbReference>